<evidence type="ECO:0000256" key="2">
    <source>
        <dbReference type="ARBA" id="ARBA00004196"/>
    </source>
</evidence>
<name>A0A239DHK4_9SPHN</name>
<dbReference type="InterPro" id="IPR012286">
    <property type="entry name" value="Tetrahaem_cytochrome"/>
</dbReference>
<dbReference type="AlphaFoldDB" id="A0A239DHK4"/>
<sequence length="612" mass="66465">MSFIVRQISRTADGREIIRPRTFTQKEIVIGREADCDIHLPDLAVDLRHGAIREVAPGRIEVAAISGLPIDINGRSTPGETIDVTRGANIRIGSHLLTVSAGEGEDQGNTVISVERVGALSEASEIRDEQRAFSLAGVAPGRRRMAWILGLLVLALFLAWPIWSFATNQYAEAGERRPVAFHADEMWSSGKLSLAHANLENNCQACHVKPGEAVRDESCAACHSTLHDHADPQRLAAAMPAKGAGAKFQLATAGMFGIPEGRCVDCHTEHEGAKAMPVTEQRFCSDCHNGMDKRLTDTAVLNASDFEKDHPQFRPAVMTSAGSRPIVQRLSLDARPLEDHGLKFPHDMHLSTTNGVARMAQTMKVEYGFGDSLVCADCHVPDASGARFAKVTMEQNCQMCHSLAFDRVGDTVRTLRHGDPKQVVADLRAFYRSTGPVQPINLGGQARRRPGDAMLVRTSAAFNIAAANRPGRADQAIRAVFSQGGACFDCHTVTQPSAPGAVDWGVVPVRLPERYMQKGWFDHKSHETEACESCHVAKSSGTSADVLLPKIESCRTCHGGERTAKSVPSSCAMCHDYHMDGLAPLMVRNMRDKGQRASRYGAQTESRVTGRN</sequence>
<dbReference type="Pfam" id="PF14537">
    <property type="entry name" value="Cytochrom_c3_2"/>
    <property type="match status" value="1"/>
</dbReference>
<keyword evidence="8" id="KW-0408">Iron</keyword>
<keyword evidence="10" id="KW-0812">Transmembrane</keyword>
<reference evidence="13" key="1">
    <citation type="submission" date="2017-06" db="EMBL/GenBank/DDBJ databases">
        <authorList>
            <person name="Varghese N."/>
            <person name="Submissions S."/>
        </authorList>
    </citation>
    <scope>NUCLEOTIDE SEQUENCE [LARGE SCALE GENOMIC DNA]</scope>
    <source>
        <strain evidence="13">LNB2</strain>
    </source>
</reference>
<evidence type="ECO:0000256" key="1">
    <source>
        <dbReference type="ARBA" id="ARBA00001926"/>
    </source>
</evidence>
<dbReference type="GO" id="GO:0016491">
    <property type="term" value="F:oxidoreductase activity"/>
    <property type="evidence" value="ECO:0007669"/>
    <property type="project" value="TreeGrafter"/>
</dbReference>
<dbReference type="GO" id="GO:0046872">
    <property type="term" value="F:metal ion binding"/>
    <property type="evidence" value="ECO:0007669"/>
    <property type="project" value="UniProtKB-KW"/>
</dbReference>
<comment type="cofactor">
    <cofactor evidence="1">
        <name>heme c</name>
        <dbReference type="ChEBI" id="CHEBI:61717"/>
    </cofactor>
</comment>
<evidence type="ECO:0000256" key="5">
    <source>
        <dbReference type="ARBA" id="ARBA00022723"/>
    </source>
</evidence>
<dbReference type="SUPFAM" id="SSF48695">
    <property type="entry name" value="Multiheme cytochromes"/>
    <property type="match status" value="1"/>
</dbReference>
<dbReference type="EMBL" id="FZOS01000004">
    <property type="protein sequence ID" value="SNS31827.1"/>
    <property type="molecule type" value="Genomic_DNA"/>
</dbReference>
<comment type="subcellular location">
    <subcellularLocation>
        <location evidence="2">Cell envelope</location>
    </subcellularLocation>
</comment>
<feature type="compositionally biased region" description="Polar residues" evidence="9">
    <location>
        <begin position="601"/>
        <end position="612"/>
    </location>
</feature>
<dbReference type="InterPro" id="IPR008984">
    <property type="entry name" value="SMAD_FHA_dom_sf"/>
</dbReference>
<dbReference type="GO" id="GO:0030313">
    <property type="term" value="C:cell envelope"/>
    <property type="evidence" value="ECO:0007669"/>
    <property type="project" value="UniProtKB-SubCell"/>
</dbReference>
<evidence type="ECO:0000256" key="7">
    <source>
        <dbReference type="ARBA" id="ARBA00022982"/>
    </source>
</evidence>
<proteinExistence type="predicted"/>
<keyword evidence="4" id="KW-0349">Heme</keyword>
<keyword evidence="10" id="KW-1133">Transmembrane helix</keyword>
<dbReference type="Gene3D" id="3.90.10.10">
    <property type="entry name" value="Cytochrome C3"/>
    <property type="match status" value="3"/>
</dbReference>
<gene>
    <name evidence="12" type="ORF">SAMN06295912_104109</name>
</gene>
<dbReference type="OrthoDB" id="7387371at2"/>
<dbReference type="PANTHER" id="PTHR35038">
    <property type="entry name" value="DISSIMILATORY SULFITE REDUCTASE SIRA"/>
    <property type="match status" value="1"/>
</dbReference>
<evidence type="ECO:0000256" key="3">
    <source>
        <dbReference type="ARBA" id="ARBA00022448"/>
    </source>
</evidence>
<protein>
    <submittedName>
        <fullName evidence="12">Doubled CXXCH domain-containing protein</fullName>
    </submittedName>
</protein>
<accession>A0A239DHK4</accession>
<evidence type="ECO:0000256" key="6">
    <source>
        <dbReference type="ARBA" id="ARBA00022729"/>
    </source>
</evidence>
<dbReference type="PANTHER" id="PTHR35038:SF8">
    <property type="entry name" value="C-TYPE POLYHEME CYTOCHROME OMCC"/>
    <property type="match status" value="1"/>
</dbReference>
<evidence type="ECO:0000313" key="13">
    <source>
        <dbReference type="Proteomes" id="UP000198281"/>
    </source>
</evidence>
<keyword evidence="5" id="KW-0479">Metal-binding</keyword>
<keyword evidence="10" id="KW-0472">Membrane</keyword>
<evidence type="ECO:0000313" key="12">
    <source>
        <dbReference type="EMBL" id="SNS31827.1"/>
    </source>
</evidence>
<dbReference type="SUPFAM" id="SSF49879">
    <property type="entry name" value="SMAD/FHA domain"/>
    <property type="match status" value="1"/>
</dbReference>
<dbReference type="InterPro" id="IPR051829">
    <property type="entry name" value="Multiheme_Cytochr_ET"/>
</dbReference>
<organism evidence="12 13">
    <name type="scientific">Edaphosphingomonas laterariae</name>
    <dbReference type="NCBI Taxonomy" id="861865"/>
    <lineage>
        <taxon>Bacteria</taxon>
        <taxon>Pseudomonadati</taxon>
        <taxon>Pseudomonadota</taxon>
        <taxon>Alphaproteobacteria</taxon>
        <taxon>Sphingomonadales</taxon>
        <taxon>Rhizorhabdaceae</taxon>
        <taxon>Edaphosphingomonas</taxon>
    </lineage>
</organism>
<evidence type="ECO:0000256" key="9">
    <source>
        <dbReference type="SAM" id="MobiDB-lite"/>
    </source>
</evidence>
<dbReference type="Proteomes" id="UP000198281">
    <property type="component" value="Unassembled WGS sequence"/>
</dbReference>
<keyword evidence="3" id="KW-0813">Transport</keyword>
<evidence type="ECO:0000256" key="8">
    <source>
        <dbReference type="ARBA" id="ARBA00023004"/>
    </source>
</evidence>
<evidence type="ECO:0000256" key="10">
    <source>
        <dbReference type="SAM" id="Phobius"/>
    </source>
</evidence>
<evidence type="ECO:0000256" key="4">
    <source>
        <dbReference type="ARBA" id="ARBA00022617"/>
    </source>
</evidence>
<dbReference type="CDD" id="cd00060">
    <property type="entry name" value="FHA"/>
    <property type="match status" value="1"/>
</dbReference>
<feature type="region of interest" description="Disordered" evidence="9">
    <location>
        <begin position="593"/>
        <end position="612"/>
    </location>
</feature>
<dbReference type="RefSeq" id="WP_089218640.1">
    <property type="nucleotide sequence ID" value="NZ_FZOS01000004.1"/>
</dbReference>
<feature type="domain" description="Tetrahaem cytochrome" evidence="11">
    <location>
        <begin position="195"/>
        <end position="289"/>
    </location>
</feature>
<keyword evidence="7" id="KW-0249">Electron transport</keyword>
<dbReference type="InterPro" id="IPR036280">
    <property type="entry name" value="Multihaem_cyt_sf"/>
</dbReference>
<evidence type="ECO:0000259" key="11">
    <source>
        <dbReference type="Pfam" id="PF14537"/>
    </source>
</evidence>
<keyword evidence="13" id="KW-1185">Reference proteome</keyword>
<dbReference type="CDD" id="cd08168">
    <property type="entry name" value="Cytochrom_C3"/>
    <property type="match status" value="2"/>
</dbReference>
<dbReference type="Gene3D" id="2.60.200.20">
    <property type="match status" value="1"/>
</dbReference>
<feature type="transmembrane region" description="Helical" evidence="10">
    <location>
        <begin position="145"/>
        <end position="163"/>
    </location>
</feature>
<keyword evidence="6" id="KW-0732">Signal</keyword>